<dbReference type="Proteomes" id="UP000535406">
    <property type="component" value="Unassembled WGS sequence"/>
</dbReference>
<accession>A0A7W7YYA3</accession>
<comment type="caution">
    <text evidence="1">The sequence shown here is derived from an EMBL/GenBank/DDBJ whole genome shotgun (WGS) entry which is preliminary data.</text>
</comment>
<dbReference type="AlphaFoldDB" id="A0A7W7YYA3"/>
<sequence length="109" mass="12000">MRVIDPGALAARLVLERPEETPDGQGGVERSFAALATVWGRIEPVSARAAEVAGTLPVTVTHRIWLRHRADLAGGMRFRKGARIFTVLTFRDPDETGRYLVCDCEEAKP</sequence>
<dbReference type="InterPro" id="IPR008767">
    <property type="entry name" value="Phage_SPP1_head-tail_adaptor"/>
</dbReference>
<reference evidence="1 2" key="1">
    <citation type="submission" date="2020-08" db="EMBL/GenBank/DDBJ databases">
        <title>Genomic Encyclopedia of Type Strains, Phase IV (KMG-IV): sequencing the most valuable type-strain genomes for metagenomic binning, comparative biology and taxonomic classification.</title>
        <authorList>
            <person name="Goeker M."/>
        </authorList>
    </citation>
    <scope>NUCLEOTIDE SEQUENCE [LARGE SCALE GENOMIC DNA]</scope>
    <source>
        <strain evidence="1 2">DSM 21319</strain>
    </source>
</reference>
<proteinExistence type="predicted"/>
<evidence type="ECO:0000313" key="1">
    <source>
        <dbReference type="EMBL" id="MBB5044521.1"/>
    </source>
</evidence>
<dbReference type="Gene3D" id="2.40.10.270">
    <property type="entry name" value="Bacteriophage SPP1 head-tail adaptor protein"/>
    <property type="match status" value="1"/>
</dbReference>
<gene>
    <name evidence="1" type="ORF">HNQ66_003948</name>
</gene>
<protein>
    <submittedName>
        <fullName evidence="1">SPP1 family predicted phage head-tail adaptor</fullName>
    </submittedName>
</protein>
<dbReference type="InterPro" id="IPR038666">
    <property type="entry name" value="SSP1_head-tail_sf"/>
</dbReference>
<evidence type="ECO:0000313" key="2">
    <source>
        <dbReference type="Proteomes" id="UP000535406"/>
    </source>
</evidence>
<keyword evidence="2" id="KW-1185">Reference proteome</keyword>
<dbReference type="NCBIfam" id="TIGR01563">
    <property type="entry name" value="gp16_SPP1"/>
    <property type="match status" value="1"/>
</dbReference>
<dbReference type="RefSeq" id="WP_184145876.1">
    <property type="nucleotide sequence ID" value="NZ_JACHIK010000018.1"/>
</dbReference>
<organism evidence="1 2">
    <name type="scientific">Shinella fusca</name>
    <dbReference type="NCBI Taxonomy" id="544480"/>
    <lineage>
        <taxon>Bacteria</taxon>
        <taxon>Pseudomonadati</taxon>
        <taxon>Pseudomonadota</taxon>
        <taxon>Alphaproteobacteria</taxon>
        <taxon>Hyphomicrobiales</taxon>
        <taxon>Rhizobiaceae</taxon>
        <taxon>Shinella</taxon>
    </lineage>
</organism>
<dbReference type="EMBL" id="JACHIK010000018">
    <property type="protein sequence ID" value="MBB5044521.1"/>
    <property type="molecule type" value="Genomic_DNA"/>
</dbReference>
<dbReference type="Pfam" id="PF05521">
    <property type="entry name" value="Phage_HCP"/>
    <property type="match status" value="1"/>
</dbReference>
<name>A0A7W7YYA3_9HYPH</name>